<evidence type="ECO:0000259" key="6">
    <source>
        <dbReference type="PROSITE" id="PS51918"/>
    </source>
</evidence>
<dbReference type="Pfam" id="PF04055">
    <property type="entry name" value="Radical_SAM"/>
    <property type="match status" value="1"/>
</dbReference>
<dbReference type="InterPro" id="IPR023885">
    <property type="entry name" value="4Fe4S-binding_SPASM_dom"/>
</dbReference>
<evidence type="ECO:0000256" key="2">
    <source>
        <dbReference type="ARBA" id="ARBA00022691"/>
    </source>
</evidence>
<keyword evidence="4" id="KW-0408">Iron</keyword>
<dbReference type="GO" id="GO:0051536">
    <property type="term" value="F:iron-sulfur cluster binding"/>
    <property type="evidence" value="ECO:0007669"/>
    <property type="project" value="UniProtKB-KW"/>
</dbReference>
<dbReference type="PROSITE" id="PS51918">
    <property type="entry name" value="RADICAL_SAM"/>
    <property type="match status" value="1"/>
</dbReference>
<keyword evidence="3" id="KW-0479">Metal-binding</keyword>
<evidence type="ECO:0000256" key="1">
    <source>
        <dbReference type="ARBA" id="ARBA00001966"/>
    </source>
</evidence>
<dbReference type="SFLD" id="SFLDG01386">
    <property type="entry name" value="main_SPASM_domain-containing"/>
    <property type="match status" value="1"/>
</dbReference>
<dbReference type="GeneID" id="78531346"/>
<dbReference type="InterPro" id="IPR007197">
    <property type="entry name" value="rSAM"/>
</dbReference>
<organism evidence="7 8">
    <name type="scientific">Prevotella bivia DNF00320</name>
    <dbReference type="NCBI Taxonomy" id="1401068"/>
    <lineage>
        <taxon>Bacteria</taxon>
        <taxon>Pseudomonadati</taxon>
        <taxon>Bacteroidota</taxon>
        <taxon>Bacteroidia</taxon>
        <taxon>Bacteroidales</taxon>
        <taxon>Prevotellaceae</taxon>
        <taxon>Prevotella</taxon>
    </lineage>
</organism>
<dbReference type="CDD" id="cd01335">
    <property type="entry name" value="Radical_SAM"/>
    <property type="match status" value="1"/>
</dbReference>
<dbReference type="NCBIfam" id="TIGR04085">
    <property type="entry name" value="rSAM_more_4Fe4S"/>
    <property type="match status" value="1"/>
</dbReference>
<sequence length="416" mass="48005">MEFSKYNIYAKRDGKVSIFNTFTSALVQLDNDIFNGLFTIENNSDIIKQLIDMGIIINERKEEIQKYKYIQYSKMFRNNRIVLYICPTMNCNFSCSYCFEAGNKRKINMTEDVEDAIVRFLVKNKEKKISIIWFGGEPLLNIRTIENITKKLEMEHVNYSSSMITNGSLLNSHAIDILKKISIEFIQISMDGTKTIHDSRRYFHSGKGSFNIIISGIKRLLSETSIPITIQVAIDKTNFQEYEKLLVFFNQEFPSQMKKKRIQLNYNIVKDRTNFDTQGSCMNHQDYFDYLMRIDELKINNKRNLFLPDIASPCMYNSVGTYAITPDGEIFKCIEHVGNKNKSIGNIIKESISLERLSSCFFTANHLENSECIDCPVLPVCGGGCPLDREIDQGVNKVACSFYKTHIDKILSQMKL</sequence>
<reference evidence="7 8" key="1">
    <citation type="submission" date="2014-07" db="EMBL/GenBank/DDBJ databases">
        <authorList>
            <person name="McCorrison J."/>
            <person name="Sanka R."/>
            <person name="Torralba M."/>
            <person name="Gillis M."/>
            <person name="Haft D.H."/>
            <person name="Methe B."/>
            <person name="Sutton G."/>
            <person name="Nelson K.E."/>
        </authorList>
    </citation>
    <scope>NUCLEOTIDE SEQUENCE [LARGE SCALE GENOMIC DNA]</scope>
    <source>
        <strain evidence="7 8">DNF00320</strain>
    </source>
</reference>
<dbReference type="SFLD" id="SFLDG01384">
    <property type="entry name" value="thioether_bond_formation_requi"/>
    <property type="match status" value="1"/>
</dbReference>
<evidence type="ECO:0000256" key="3">
    <source>
        <dbReference type="ARBA" id="ARBA00022723"/>
    </source>
</evidence>
<dbReference type="PANTHER" id="PTHR43273:SF8">
    <property type="entry name" value="RADICAL SAM DOMAIN PROTEIN"/>
    <property type="match status" value="1"/>
</dbReference>
<dbReference type="Proteomes" id="UP000029525">
    <property type="component" value="Unassembled WGS sequence"/>
</dbReference>
<dbReference type="SUPFAM" id="SSF102114">
    <property type="entry name" value="Radical SAM enzymes"/>
    <property type="match status" value="1"/>
</dbReference>
<comment type="caution">
    <text evidence="7">The sequence shown here is derived from an EMBL/GenBank/DDBJ whole genome shotgun (WGS) entry which is preliminary data.</text>
</comment>
<dbReference type="GO" id="GO:0016491">
    <property type="term" value="F:oxidoreductase activity"/>
    <property type="evidence" value="ECO:0007669"/>
    <property type="project" value="InterPro"/>
</dbReference>
<keyword evidence="2" id="KW-0949">S-adenosyl-L-methionine</keyword>
<accession>A0A096A4T4</accession>
<dbReference type="OrthoDB" id="9808591at2"/>
<dbReference type="SFLD" id="SFLDS00029">
    <property type="entry name" value="Radical_SAM"/>
    <property type="match status" value="1"/>
</dbReference>
<protein>
    <submittedName>
        <fullName evidence="7">Radical SAM protein</fullName>
    </submittedName>
</protein>
<dbReference type="PANTHER" id="PTHR43273">
    <property type="entry name" value="ANAEROBIC SULFATASE-MATURATING ENZYME HOMOLOG ASLB-RELATED"/>
    <property type="match status" value="1"/>
</dbReference>
<evidence type="ECO:0000256" key="5">
    <source>
        <dbReference type="ARBA" id="ARBA00023014"/>
    </source>
</evidence>
<dbReference type="EMBL" id="JRNQ01000120">
    <property type="protein sequence ID" value="KGF42013.1"/>
    <property type="molecule type" value="Genomic_DNA"/>
</dbReference>
<dbReference type="AlphaFoldDB" id="A0A096A4T4"/>
<evidence type="ECO:0000256" key="4">
    <source>
        <dbReference type="ARBA" id="ARBA00023004"/>
    </source>
</evidence>
<dbReference type="SFLD" id="SFLDG01067">
    <property type="entry name" value="SPASM/twitch_domain_containing"/>
    <property type="match status" value="1"/>
</dbReference>
<evidence type="ECO:0000313" key="7">
    <source>
        <dbReference type="EMBL" id="KGF42013.1"/>
    </source>
</evidence>
<dbReference type="RefSeq" id="WP_004338587.1">
    <property type="nucleotide sequence ID" value="NZ_JRNQ01000120.1"/>
</dbReference>
<keyword evidence="5" id="KW-0411">Iron-sulfur</keyword>
<gene>
    <name evidence="7" type="ORF">HMPREF0647_11155</name>
</gene>
<name>A0A096A4T4_9BACT</name>
<evidence type="ECO:0000313" key="8">
    <source>
        <dbReference type="Proteomes" id="UP000029525"/>
    </source>
</evidence>
<dbReference type="UniPathway" id="UPA00782"/>
<dbReference type="Gene3D" id="3.20.20.70">
    <property type="entry name" value="Aldolase class I"/>
    <property type="match status" value="1"/>
</dbReference>
<proteinExistence type="predicted"/>
<dbReference type="InterPro" id="IPR058240">
    <property type="entry name" value="rSAM_sf"/>
</dbReference>
<comment type="cofactor">
    <cofactor evidence="1">
        <name>[4Fe-4S] cluster</name>
        <dbReference type="ChEBI" id="CHEBI:49883"/>
    </cofactor>
</comment>
<dbReference type="GO" id="GO:0046872">
    <property type="term" value="F:metal ion binding"/>
    <property type="evidence" value="ECO:0007669"/>
    <property type="project" value="UniProtKB-KW"/>
</dbReference>
<dbReference type="InterPro" id="IPR023867">
    <property type="entry name" value="Sulphatase_maturase_rSAM"/>
</dbReference>
<feature type="domain" description="Radical SAM core" evidence="6">
    <location>
        <begin position="77"/>
        <end position="307"/>
    </location>
</feature>
<dbReference type="InterPro" id="IPR013785">
    <property type="entry name" value="Aldolase_TIM"/>
</dbReference>